<dbReference type="Proteomes" id="UP000596742">
    <property type="component" value="Unassembled WGS sequence"/>
</dbReference>
<evidence type="ECO:0000313" key="9">
    <source>
        <dbReference type="Proteomes" id="UP000596742"/>
    </source>
</evidence>
<dbReference type="InterPro" id="IPR052954">
    <property type="entry name" value="GPCR-Ligand_Int"/>
</dbReference>
<dbReference type="SUPFAM" id="SSF81321">
    <property type="entry name" value="Family A G protein-coupled receptor-like"/>
    <property type="match status" value="1"/>
</dbReference>
<feature type="transmembrane region" description="Helical" evidence="6">
    <location>
        <begin position="245"/>
        <end position="267"/>
    </location>
</feature>
<dbReference type="Pfam" id="PF00001">
    <property type="entry name" value="7tm_1"/>
    <property type="match status" value="1"/>
</dbReference>
<dbReference type="PROSITE" id="PS50262">
    <property type="entry name" value="G_PROTEIN_RECEP_F1_2"/>
    <property type="match status" value="1"/>
</dbReference>
<dbReference type="GO" id="GO:0004930">
    <property type="term" value="F:G protein-coupled receptor activity"/>
    <property type="evidence" value="ECO:0007669"/>
    <property type="project" value="InterPro"/>
</dbReference>
<evidence type="ECO:0000256" key="2">
    <source>
        <dbReference type="ARBA" id="ARBA00022692"/>
    </source>
</evidence>
<keyword evidence="3 6" id="KW-1133">Transmembrane helix</keyword>
<comment type="subcellular location">
    <subcellularLocation>
        <location evidence="1">Membrane</location>
    </subcellularLocation>
</comment>
<sequence length="463" mass="53876">MSYYDNFSVDTDKILLDVYKAGYVISYIAMTMNVIVFAILCRKTLLSPATILMQGLAAADFLTALSHYGFEPLFQSQYICETKKDVFLYNKCYLPYPYCSMAFHLSVLSFTFHTVSFLITTCLGIQKVVAILFPIWTKYQLTNRKAAICCVGFFLLSISISIPRHFSAWFQQGNSLNNQCSFHPIGDGVLQYSSIYYMMLQTILVTCCCLVMLMSTVYILYKLLTNKFRGRITEQRRQERRSVKLVIMILVVFLLTEVPKVILYLWWCYEYITGHFSTKMTRGNEMSSLWLIRRYENAMSWLLVYFTDIVRGSDQYRYVIFKFPMEVINLITIVGCMSNFVIYFLMSSKMRNEIILLFRKMCNYCAYERESKQIKDTTNSTDEEIEMNQIDIIGNKHVYDVERSWTNRMGNNCTYSIGINPTPGIRDCTKELENNPVQDTGDNCTKKKERNQIKGTGDDCTKE</sequence>
<keyword evidence="4 6" id="KW-0472">Membrane</keyword>
<feature type="transmembrane region" description="Helical" evidence="6">
    <location>
        <begin position="195"/>
        <end position="224"/>
    </location>
</feature>
<feature type="compositionally biased region" description="Basic and acidic residues" evidence="5">
    <location>
        <begin position="444"/>
        <end position="463"/>
    </location>
</feature>
<evidence type="ECO:0000256" key="6">
    <source>
        <dbReference type="SAM" id="Phobius"/>
    </source>
</evidence>
<feature type="transmembrane region" description="Helical" evidence="6">
    <location>
        <begin position="52"/>
        <end position="70"/>
    </location>
</feature>
<proteinExistence type="predicted"/>
<evidence type="ECO:0000256" key="5">
    <source>
        <dbReference type="SAM" id="MobiDB-lite"/>
    </source>
</evidence>
<gene>
    <name evidence="8" type="ORF">MGAL_10B068960</name>
</gene>
<organism evidence="8 9">
    <name type="scientific">Mytilus galloprovincialis</name>
    <name type="common">Mediterranean mussel</name>
    <dbReference type="NCBI Taxonomy" id="29158"/>
    <lineage>
        <taxon>Eukaryota</taxon>
        <taxon>Metazoa</taxon>
        <taxon>Spiralia</taxon>
        <taxon>Lophotrochozoa</taxon>
        <taxon>Mollusca</taxon>
        <taxon>Bivalvia</taxon>
        <taxon>Autobranchia</taxon>
        <taxon>Pteriomorphia</taxon>
        <taxon>Mytilida</taxon>
        <taxon>Mytiloidea</taxon>
        <taxon>Mytilidae</taxon>
        <taxon>Mytilinae</taxon>
        <taxon>Mytilus</taxon>
    </lineage>
</organism>
<dbReference type="InterPro" id="IPR017452">
    <property type="entry name" value="GPCR_Rhodpsn_7TM"/>
</dbReference>
<evidence type="ECO:0000256" key="3">
    <source>
        <dbReference type="ARBA" id="ARBA00022989"/>
    </source>
</evidence>
<feature type="region of interest" description="Disordered" evidence="5">
    <location>
        <begin position="439"/>
        <end position="463"/>
    </location>
</feature>
<evidence type="ECO:0000313" key="8">
    <source>
        <dbReference type="EMBL" id="VDI59917.1"/>
    </source>
</evidence>
<accession>A0A8B6G7L8</accession>
<dbReference type="InterPro" id="IPR000276">
    <property type="entry name" value="GPCR_Rhodpsn"/>
</dbReference>
<reference evidence="8" key="1">
    <citation type="submission" date="2018-11" db="EMBL/GenBank/DDBJ databases">
        <authorList>
            <person name="Alioto T."/>
            <person name="Alioto T."/>
        </authorList>
    </citation>
    <scope>NUCLEOTIDE SEQUENCE</scope>
</reference>
<feature type="transmembrane region" description="Helical" evidence="6">
    <location>
        <begin position="20"/>
        <end position="40"/>
    </location>
</feature>
<comment type="caution">
    <text evidence="8">The sequence shown here is derived from an EMBL/GenBank/DDBJ whole genome shotgun (WGS) entry which is preliminary data.</text>
</comment>
<keyword evidence="9" id="KW-1185">Reference proteome</keyword>
<evidence type="ECO:0000256" key="1">
    <source>
        <dbReference type="ARBA" id="ARBA00004370"/>
    </source>
</evidence>
<dbReference type="Gene3D" id="1.20.1070.10">
    <property type="entry name" value="Rhodopsin 7-helix transmembrane proteins"/>
    <property type="match status" value="1"/>
</dbReference>
<feature type="transmembrane region" description="Helical" evidence="6">
    <location>
        <begin position="103"/>
        <end position="125"/>
    </location>
</feature>
<dbReference type="OrthoDB" id="6052418at2759"/>
<evidence type="ECO:0000256" key="4">
    <source>
        <dbReference type="ARBA" id="ARBA00023136"/>
    </source>
</evidence>
<protein>
    <recommendedName>
        <fullName evidence="7">G-protein coupled receptors family 1 profile domain-containing protein</fullName>
    </recommendedName>
</protein>
<dbReference type="EMBL" id="UYJE01007985">
    <property type="protein sequence ID" value="VDI59917.1"/>
    <property type="molecule type" value="Genomic_DNA"/>
</dbReference>
<keyword evidence="2 6" id="KW-0812">Transmembrane</keyword>
<name>A0A8B6G7L8_MYTGA</name>
<dbReference type="GO" id="GO:0016020">
    <property type="term" value="C:membrane"/>
    <property type="evidence" value="ECO:0007669"/>
    <property type="project" value="UniProtKB-SubCell"/>
</dbReference>
<feature type="transmembrane region" description="Helical" evidence="6">
    <location>
        <begin position="146"/>
        <end position="166"/>
    </location>
</feature>
<feature type="domain" description="G-protein coupled receptors family 1 profile" evidence="7">
    <location>
        <begin position="32"/>
        <end position="343"/>
    </location>
</feature>
<evidence type="ECO:0000259" key="7">
    <source>
        <dbReference type="PROSITE" id="PS50262"/>
    </source>
</evidence>
<dbReference type="AlphaFoldDB" id="A0A8B6G7L8"/>
<feature type="transmembrane region" description="Helical" evidence="6">
    <location>
        <begin position="327"/>
        <end position="346"/>
    </location>
</feature>
<dbReference type="PANTHER" id="PTHR46641">
    <property type="entry name" value="FMRFAMIDE RECEPTOR-RELATED"/>
    <property type="match status" value="1"/>
</dbReference>
<dbReference type="PANTHER" id="PTHR46641:SF2">
    <property type="entry name" value="FMRFAMIDE RECEPTOR"/>
    <property type="match status" value="1"/>
</dbReference>